<organism evidence="2 3">
    <name type="scientific">Rhodocollybia butyracea</name>
    <dbReference type="NCBI Taxonomy" id="206335"/>
    <lineage>
        <taxon>Eukaryota</taxon>
        <taxon>Fungi</taxon>
        <taxon>Dikarya</taxon>
        <taxon>Basidiomycota</taxon>
        <taxon>Agaricomycotina</taxon>
        <taxon>Agaricomycetes</taxon>
        <taxon>Agaricomycetidae</taxon>
        <taxon>Agaricales</taxon>
        <taxon>Marasmiineae</taxon>
        <taxon>Omphalotaceae</taxon>
        <taxon>Rhodocollybia</taxon>
    </lineage>
</organism>
<dbReference type="OrthoDB" id="2588098at2759"/>
<dbReference type="EMBL" id="JADNRY010000016">
    <property type="protein sequence ID" value="KAF9073888.1"/>
    <property type="molecule type" value="Genomic_DNA"/>
</dbReference>
<sequence>MGQDWNLVNVDKLRAFGYWGKMGEFFWDERPGVIDRLSTPVNPAEWPCLFTTGRPNSHAFDKVAYRTLASDCQKFRFEYLRFRLQRRSWAGSRIICLGDYARDLPQGLLSEEEMEKLEENADEMEEEGEDITDVSLLNRSLMVYQAQAASPWAGEELISSTRSRLTFRHKGFWEATPVARAWLSLDLKDFTLRRAQSTSPEDRWMLRNLTKKEFVIKSKGGTSEGFTQVLLSLISWSDDPSVSMVCDEADAEQLIRGPWAGDRIDVTLYSLHEQKKNTGWKNVTDEVLKLVKRLAEEEDGMGYRFLETLPF</sequence>
<evidence type="ECO:0000256" key="1">
    <source>
        <dbReference type="SAM" id="Coils"/>
    </source>
</evidence>
<feature type="coiled-coil region" evidence="1">
    <location>
        <begin position="107"/>
        <end position="134"/>
    </location>
</feature>
<protein>
    <submittedName>
        <fullName evidence="2">Uncharacterized protein</fullName>
    </submittedName>
</protein>
<dbReference type="Proteomes" id="UP000772434">
    <property type="component" value="Unassembled WGS sequence"/>
</dbReference>
<gene>
    <name evidence="2" type="ORF">BDP27DRAFT_1416955</name>
</gene>
<evidence type="ECO:0000313" key="2">
    <source>
        <dbReference type="EMBL" id="KAF9073888.1"/>
    </source>
</evidence>
<keyword evidence="3" id="KW-1185">Reference proteome</keyword>
<dbReference type="AlphaFoldDB" id="A0A9P5Q387"/>
<reference evidence="2" key="1">
    <citation type="submission" date="2020-11" db="EMBL/GenBank/DDBJ databases">
        <authorList>
            <consortium name="DOE Joint Genome Institute"/>
            <person name="Ahrendt S."/>
            <person name="Riley R."/>
            <person name="Andreopoulos W."/>
            <person name="Labutti K."/>
            <person name="Pangilinan J."/>
            <person name="Ruiz-Duenas F.J."/>
            <person name="Barrasa J.M."/>
            <person name="Sanchez-Garcia M."/>
            <person name="Camarero S."/>
            <person name="Miyauchi S."/>
            <person name="Serrano A."/>
            <person name="Linde D."/>
            <person name="Babiker R."/>
            <person name="Drula E."/>
            <person name="Ayuso-Fernandez I."/>
            <person name="Pacheco R."/>
            <person name="Padilla G."/>
            <person name="Ferreira P."/>
            <person name="Barriuso J."/>
            <person name="Kellner H."/>
            <person name="Castanera R."/>
            <person name="Alfaro M."/>
            <person name="Ramirez L."/>
            <person name="Pisabarro A.G."/>
            <person name="Kuo A."/>
            <person name="Tritt A."/>
            <person name="Lipzen A."/>
            <person name="He G."/>
            <person name="Yan M."/>
            <person name="Ng V."/>
            <person name="Cullen D."/>
            <person name="Martin F."/>
            <person name="Rosso M.-N."/>
            <person name="Henrissat B."/>
            <person name="Hibbett D."/>
            <person name="Martinez A.T."/>
            <person name="Grigoriev I.V."/>
        </authorList>
    </citation>
    <scope>NUCLEOTIDE SEQUENCE</scope>
    <source>
        <strain evidence="2">AH 40177</strain>
    </source>
</reference>
<keyword evidence="1" id="KW-0175">Coiled coil</keyword>
<name>A0A9P5Q387_9AGAR</name>
<comment type="caution">
    <text evidence="2">The sequence shown here is derived from an EMBL/GenBank/DDBJ whole genome shotgun (WGS) entry which is preliminary data.</text>
</comment>
<accession>A0A9P5Q387</accession>
<proteinExistence type="predicted"/>
<evidence type="ECO:0000313" key="3">
    <source>
        <dbReference type="Proteomes" id="UP000772434"/>
    </source>
</evidence>